<feature type="non-terminal residue" evidence="1">
    <location>
        <position position="1"/>
    </location>
</feature>
<gene>
    <name evidence="1" type="ORF">METZ01_LOCUS34563</name>
</gene>
<sequence>VKYGPIIINHGSNIHAMNHPITEGKNAFKRVML</sequence>
<name>A0A381QT23_9ZZZZ</name>
<accession>A0A381QT23</accession>
<reference evidence="1" key="1">
    <citation type="submission" date="2018-05" db="EMBL/GenBank/DDBJ databases">
        <authorList>
            <person name="Lanie J.A."/>
            <person name="Ng W.-L."/>
            <person name="Kazmierczak K.M."/>
            <person name="Andrzejewski T.M."/>
            <person name="Davidsen T.M."/>
            <person name="Wayne K.J."/>
            <person name="Tettelin H."/>
            <person name="Glass J.I."/>
            <person name="Rusch D."/>
            <person name="Podicherti R."/>
            <person name="Tsui H.-C.T."/>
            <person name="Winkler M.E."/>
        </authorList>
    </citation>
    <scope>NUCLEOTIDE SEQUENCE</scope>
</reference>
<protein>
    <submittedName>
        <fullName evidence="1">Uncharacterized protein</fullName>
    </submittedName>
</protein>
<dbReference type="AlphaFoldDB" id="A0A381QT23"/>
<dbReference type="EMBL" id="UINC01001479">
    <property type="protein sequence ID" value="SUZ81709.1"/>
    <property type="molecule type" value="Genomic_DNA"/>
</dbReference>
<organism evidence="1">
    <name type="scientific">marine metagenome</name>
    <dbReference type="NCBI Taxonomy" id="408172"/>
    <lineage>
        <taxon>unclassified sequences</taxon>
        <taxon>metagenomes</taxon>
        <taxon>ecological metagenomes</taxon>
    </lineage>
</organism>
<evidence type="ECO:0000313" key="1">
    <source>
        <dbReference type="EMBL" id="SUZ81709.1"/>
    </source>
</evidence>
<proteinExistence type="predicted"/>